<feature type="short sequence motif" description="Histidine triad motif" evidence="2 3">
    <location>
        <begin position="91"/>
        <end position="95"/>
    </location>
</feature>
<evidence type="ECO:0000313" key="5">
    <source>
        <dbReference type="EMBL" id="MBB5848506.1"/>
    </source>
</evidence>
<dbReference type="InterPro" id="IPR001310">
    <property type="entry name" value="Histidine_triad_HIT"/>
</dbReference>
<feature type="domain" description="HIT" evidence="4">
    <location>
        <begin position="4"/>
        <end position="107"/>
    </location>
</feature>
<dbReference type="RefSeq" id="WP_017489023.1">
    <property type="nucleotide sequence ID" value="NZ_BAABAG010000001.1"/>
</dbReference>
<evidence type="ECO:0000256" key="1">
    <source>
        <dbReference type="PIRSR" id="PIRSR601310-1"/>
    </source>
</evidence>
<evidence type="ECO:0000313" key="6">
    <source>
        <dbReference type="Proteomes" id="UP000567246"/>
    </source>
</evidence>
<dbReference type="InterPro" id="IPR036265">
    <property type="entry name" value="HIT-like_sf"/>
</dbReference>
<dbReference type="Gene3D" id="3.30.428.10">
    <property type="entry name" value="HIT-like"/>
    <property type="match status" value="1"/>
</dbReference>
<comment type="caution">
    <text evidence="5">The sequence shown here is derived from an EMBL/GenBank/DDBJ whole genome shotgun (WGS) entry which is preliminary data.</text>
</comment>
<organism evidence="5 6">
    <name type="scientific">Micrococcus endophyticus</name>
    <dbReference type="NCBI Taxonomy" id="455343"/>
    <lineage>
        <taxon>Bacteria</taxon>
        <taxon>Bacillati</taxon>
        <taxon>Actinomycetota</taxon>
        <taxon>Actinomycetes</taxon>
        <taxon>Micrococcales</taxon>
        <taxon>Micrococcaceae</taxon>
        <taxon>Micrococcus</taxon>
    </lineage>
</organism>
<keyword evidence="5" id="KW-0378">Hydrolase</keyword>
<dbReference type="PRINTS" id="PR00332">
    <property type="entry name" value="HISTRIAD"/>
</dbReference>
<dbReference type="InterPro" id="IPR011146">
    <property type="entry name" value="HIT-like"/>
</dbReference>
<dbReference type="GO" id="GO:0009117">
    <property type="term" value="P:nucleotide metabolic process"/>
    <property type="evidence" value="ECO:0007669"/>
    <property type="project" value="TreeGrafter"/>
</dbReference>
<dbReference type="Pfam" id="PF01230">
    <property type="entry name" value="HIT"/>
    <property type="match status" value="1"/>
</dbReference>
<dbReference type="GO" id="GO:0016787">
    <property type="term" value="F:hydrolase activity"/>
    <property type="evidence" value="ECO:0007669"/>
    <property type="project" value="UniProtKB-KW"/>
</dbReference>
<dbReference type="PANTHER" id="PTHR46648">
    <property type="entry name" value="HIT FAMILY PROTEIN 1"/>
    <property type="match status" value="1"/>
</dbReference>
<protein>
    <submittedName>
        <fullName evidence="5">Diadenosine tetraphosphate (Ap4A) HIT family hydrolase</fullName>
    </submittedName>
</protein>
<evidence type="ECO:0000259" key="4">
    <source>
        <dbReference type="PROSITE" id="PS51084"/>
    </source>
</evidence>
<accession>A0A7W9N0V0</accession>
<gene>
    <name evidence="5" type="ORF">HDA33_001070</name>
</gene>
<keyword evidence="6" id="KW-1185">Reference proteome</keyword>
<dbReference type="PROSITE" id="PS51084">
    <property type="entry name" value="HIT_2"/>
    <property type="match status" value="1"/>
</dbReference>
<dbReference type="AlphaFoldDB" id="A0A7W9N0V0"/>
<reference evidence="5 6" key="1">
    <citation type="submission" date="2020-08" db="EMBL/GenBank/DDBJ databases">
        <title>Sequencing the genomes of 1000 actinobacteria strains.</title>
        <authorList>
            <person name="Klenk H.-P."/>
        </authorList>
    </citation>
    <scope>NUCLEOTIDE SEQUENCE [LARGE SCALE GENOMIC DNA]</scope>
    <source>
        <strain evidence="5 6">DSM 17945</strain>
    </source>
</reference>
<evidence type="ECO:0000256" key="3">
    <source>
        <dbReference type="PROSITE-ProRule" id="PRU00464"/>
    </source>
</evidence>
<name>A0A7W9N0V0_9MICC</name>
<dbReference type="SUPFAM" id="SSF54197">
    <property type="entry name" value="HIT-like"/>
    <property type="match status" value="1"/>
</dbReference>
<evidence type="ECO:0000256" key="2">
    <source>
        <dbReference type="PIRSR" id="PIRSR601310-3"/>
    </source>
</evidence>
<feature type="active site" description="Tele-AMP-histidine intermediate" evidence="1">
    <location>
        <position position="93"/>
    </location>
</feature>
<dbReference type="PANTHER" id="PTHR46648:SF1">
    <property type="entry name" value="ADENOSINE 5'-MONOPHOSPHORAMIDASE HNT1"/>
    <property type="match status" value="1"/>
</dbReference>
<proteinExistence type="predicted"/>
<dbReference type="EMBL" id="JACHMW010000001">
    <property type="protein sequence ID" value="MBB5848506.1"/>
    <property type="molecule type" value="Genomic_DNA"/>
</dbReference>
<dbReference type="Proteomes" id="UP000567246">
    <property type="component" value="Unassembled WGS sequence"/>
</dbReference>
<sequence>MASVFSRIIAGELPARFVWQDETCVAFLSTGPLNPGHALVVPREEVDAWVDADPALVAHLMMVAQQLGKAQVRAFSAQRAGLMVAGYEILHLHVHVWPSNSLADFDLDRVDNSPDPAEMDDAAARLRAALRELGHGEVVPQD</sequence>